<dbReference type="AlphaFoldDB" id="A0AAX4I773"/>
<proteinExistence type="predicted"/>
<reference evidence="2" key="1">
    <citation type="journal article" date="2023" name="bioRxiv">
        <title>Complete genome of the Medicago anthracnose fungus, Colletotrichum destructivum, reveals a mini-chromosome-like region within a core chromosome.</title>
        <authorList>
            <person name="Lapalu N."/>
            <person name="Simon A."/>
            <person name="Lu A."/>
            <person name="Plaumann P.-L."/>
            <person name="Amselem J."/>
            <person name="Pigne S."/>
            <person name="Auger A."/>
            <person name="Koch C."/>
            <person name="Dallery J.-F."/>
            <person name="O'Connell R.J."/>
        </authorList>
    </citation>
    <scope>NUCLEOTIDE SEQUENCE [LARGE SCALE GENOMIC DNA]</scope>
    <source>
        <strain evidence="2">CBS 520.97</strain>
    </source>
</reference>
<dbReference type="RefSeq" id="XP_062776461.1">
    <property type="nucleotide sequence ID" value="XM_062920410.1"/>
</dbReference>
<dbReference type="Proteomes" id="UP001322277">
    <property type="component" value="Chromosome 3"/>
</dbReference>
<dbReference type="EMBL" id="CP137307">
    <property type="protein sequence ID" value="WQF79237.1"/>
    <property type="molecule type" value="Genomic_DNA"/>
</dbReference>
<dbReference type="GeneID" id="87940754"/>
<organism evidence="1 2">
    <name type="scientific">Colletotrichum destructivum</name>
    <dbReference type="NCBI Taxonomy" id="34406"/>
    <lineage>
        <taxon>Eukaryota</taxon>
        <taxon>Fungi</taxon>
        <taxon>Dikarya</taxon>
        <taxon>Ascomycota</taxon>
        <taxon>Pezizomycotina</taxon>
        <taxon>Sordariomycetes</taxon>
        <taxon>Hypocreomycetidae</taxon>
        <taxon>Glomerellales</taxon>
        <taxon>Glomerellaceae</taxon>
        <taxon>Colletotrichum</taxon>
        <taxon>Colletotrichum destructivum species complex</taxon>
    </lineage>
</organism>
<sequence>MATLHGDSPPAGPVSIIEFLTKLTSEPSGAIVSHLLNSHLKNLRPHLRFERVCISANPRNIEVLREIVNHDTFRQYVCEIVWDDSRFIAPLEKESGYISVHAEDFDFEDTPLTVELAEHLHLEVAYSCCQRLVQQQEEALATAAIIAAFGLALDDTKFLTQCIPFFPQYLTPMIRAFPYGFNYPLHRRCPTPSLGARILYDSSDLSSLDKS</sequence>
<gene>
    <name evidence="1" type="ORF">CDEST_04251</name>
</gene>
<evidence type="ECO:0000313" key="2">
    <source>
        <dbReference type="Proteomes" id="UP001322277"/>
    </source>
</evidence>
<accession>A0AAX4I773</accession>
<dbReference type="KEGG" id="cdet:87940754"/>
<evidence type="ECO:0000313" key="1">
    <source>
        <dbReference type="EMBL" id="WQF79237.1"/>
    </source>
</evidence>
<keyword evidence="2" id="KW-1185">Reference proteome</keyword>
<name>A0AAX4I773_9PEZI</name>
<protein>
    <submittedName>
        <fullName evidence="1">Uncharacterized protein</fullName>
    </submittedName>
</protein>